<evidence type="ECO:0000313" key="5">
    <source>
        <dbReference type="Proteomes" id="UP000034838"/>
    </source>
</evidence>
<dbReference type="CDD" id="cd02440">
    <property type="entry name" value="AdoMet_MTases"/>
    <property type="match status" value="1"/>
</dbReference>
<dbReference type="PANTHER" id="PTHR10509">
    <property type="entry name" value="O-METHYLTRANSFERASE-RELATED"/>
    <property type="match status" value="1"/>
</dbReference>
<dbReference type="Proteomes" id="UP000034838">
    <property type="component" value="Unassembled WGS sequence"/>
</dbReference>
<dbReference type="InterPro" id="IPR029063">
    <property type="entry name" value="SAM-dependent_MTases_sf"/>
</dbReference>
<dbReference type="AlphaFoldDB" id="A0A1J4Q5L0"/>
<dbReference type="Pfam" id="PF01596">
    <property type="entry name" value="Methyltransf_3"/>
    <property type="match status" value="1"/>
</dbReference>
<dbReference type="EMBL" id="LBDA02000012">
    <property type="protein sequence ID" value="OIK28483.1"/>
    <property type="molecule type" value="Genomic_DNA"/>
</dbReference>
<evidence type="ECO:0000256" key="1">
    <source>
        <dbReference type="ARBA" id="ARBA00022603"/>
    </source>
</evidence>
<reference evidence="4" key="1">
    <citation type="submission" date="2016-10" db="EMBL/GenBank/DDBJ databases">
        <title>Genome sequence of Streptomyces malaysiense MUSC 136.</title>
        <authorList>
            <person name="Lee L.-H."/>
            <person name="Ser H.-L."/>
        </authorList>
    </citation>
    <scope>NUCLEOTIDE SEQUENCE [LARGE SCALE GENOMIC DNA]</scope>
    <source>
        <strain evidence="4">MUSC 136</strain>
    </source>
</reference>
<gene>
    <name evidence="4" type="ORF">VT52_006340</name>
</gene>
<keyword evidence="5" id="KW-1185">Reference proteome</keyword>
<evidence type="ECO:0000313" key="4">
    <source>
        <dbReference type="EMBL" id="OIK28483.1"/>
    </source>
</evidence>
<dbReference type="Gene3D" id="3.40.50.150">
    <property type="entry name" value="Vaccinia Virus protein VP39"/>
    <property type="match status" value="1"/>
</dbReference>
<dbReference type="GO" id="GO:0008757">
    <property type="term" value="F:S-adenosylmethionine-dependent methyltransferase activity"/>
    <property type="evidence" value="ECO:0007669"/>
    <property type="project" value="TreeGrafter"/>
</dbReference>
<keyword evidence="1 4" id="KW-0489">Methyltransferase</keyword>
<dbReference type="PROSITE" id="PS51682">
    <property type="entry name" value="SAM_OMT_I"/>
    <property type="match status" value="1"/>
</dbReference>
<dbReference type="GO" id="GO:0032259">
    <property type="term" value="P:methylation"/>
    <property type="evidence" value="ECO:0007669"/>
    <property type="project" value="UniProtKB-KW"/>
</dbReference>
<dbReference type="SUPFAM" id="SSF53335">
    <property type="entry name" value="S-adenosyl-L-methionine-dependent methyltransferases"/>
    <property type="match status" value="1"/>
</dbReference>
<dbReference type="PANTHER" id="PTHR10509:SF14">
    <property type="entry name" value="CAFFEOYL-COA O-METHYLTRANSFERASE 3-RELATED"/>
    <property type="match status" value="1"/>
</dbReference>
<name>A0A1J4Q5L0_9ACTN</name>
<evidence type="ECO:0000256" key="2">
    <source>
        <dbReference type="ARBA" id="ARBA00022679"/>
    </source>
</evidence>
<keyword evidence="2" id="KW-0808">Transferase</keyword>
<accession>A0A1J4Q5L0</accession>
<dbReference type="InterPro" id="IPR050362">
    <property type="entry name" value="Cation-dep_OMT"/>
</dbReference>
<sequence>MDPTHPVVDEYLLAHHTPADDVLGELAAATREAAGDAAHMQVSADEGALLTMLTRLTNARFAVEVGVFTGYSTLCVARGLAAGGRLLACDVSEEWAAIGRPYWERAGVADRIDLRIAPALETLRALAPEPAVDIAFIDADKENYPFYYEELVTRLRPGGLVVLDNVFLGGRVLDPAYREERHVTMRRLNDLIAADERVDSVMLPVRDGVTVARRR</sequence>
<comment type="caution">
    <text evidence="4">The sequence shown here is derived from an EMBL/GenBank/DDBJ whole genome shotgun (WGS) entry which is preliminary data.</text>
</comment>
<keyword evidence="3" id="KW-0949">S-adenosyl-L-methionine</keyword>
<dbReference type="InterPro" id="IPR002935">
    <property type="entry name" value="SAM_O-MeTrfase"/>
</dbReference>
<protein>
    <submittedName>
        <fullName evidence="4">SAM-dependent methyltransferase</fullName>
    </submittedName>
</protein>
<proteinExistence type="predicted"/>
<evidence type="ECO:0000256" key="3">
    <source>
        <dbReference type="ARBA" id="ARBA00022691"/>
    </source>
</evidence>
<organism evidence="4 5">
    <name type="scientific">Streptomyces malaysiense</name>
    <dbReference type="NCBI Taxonomy" id="1428626"/>
    <lineage>
        <taxon>Bacteria</taxon>
        <taxon>Bacillati</taxon>
        <taxon>Actinomycetota</taxon>
        <taxon>Actinomycetes</taxon>
        <taxon>Kitasatosporales</taxon>
        <taxon>Streptomycetaceae</taxon>
        <taxon>Streptomyces</taxon>
    </lineage>
</organism>
<dbReference type="GO" id="GO:0008171">
    <property type="term" value="F:O-methyltransferase activity"/>
    <property type="evidence" value="ECO:0007669"/>
    <property type="project" value="InterPro"/>
</dbReference>